<proteinExistence type="predicted"/>
<dbReference type="OrthoDB" id="3846417at2"/>
<reference evidence="1 2" key="1">
    <citation type="journal article" date="2016" name="Front. Microbiol.">
        <title>Genomic Resource of Rice Seed Associated Bacteria.</title>
        <authorList>
            <person name="Midha S."/>
            <person name="Bansal K."/>
            <person name="Sharma S."/>
            <person name="Kumar N."/>
            <person name="Patil P.P."/>
            <person name="Chaudhry V."/>
            <person name="Patil P.B."/>
        </authorList>
    </citation>
    <scope>NUCLEOTIDE SEQUENCE [LARGE SCALE GENOMIC DNA]</scope>
    <source>
        <strain evidence="1 2">NS354</strain>
    </source>
</reference>
<keyword evidence="2" id="KW-1185">Reference proteome</keyword>
<gene>
    <name evidence="1" type="ORF">NS354_10265</name>
</gene>
<dbReference type="AlphaFoldDB" id="A0A147EHG9"/>
<dbReference type="RefSeq" id="WP_058594401.1">
    <property type="nucleotide sequence ID" value="NZ_LDRK01000080.1"/>
</dbReference>
<feature type="non-terminal residue" evidence="1">
    <location>
        <position position="115"/>
    </location>
</feature>
<evidence type="ECO:0000313" key="2">
    <source>
        <dbReference type="Proteomes" id="UP000070810"/>
    </source>
</evidence>
<comment type="caution">
    <text evidence="1">The sequence shown here is derived from an EMBL/GenBank/DDBJ whole genome shotgun (WGS) entry which is preliminary data.</text>
</comment>
<dbReference type="EMBL" id="LDRK01000080">
    <property type="protein sequence ID" value="KTR83714.1"/>
    <property type="molecule type" value="Genomic_DNA"/>
</dbReference>
<name>A0A147EHG9_9MICO</name>
<dbReference type="Proteomes" id="UP000070810">
    <property type="component" value="Unassembled WGS sequence"/>
</dbReference>
<dbReference type="SUPFAM" id="SSF140453">
    <property type="entry name" value="EsxAB dimer-like"/>
    <property type="match status" value="1"/>
</dbReference>
<sequence>MSGHEQQLIDVATGSGWELSSLPQLSGALQNYRARVQKVEAQINDGAWTGLAAETASAHLRAMAKTFENACDWVTKVSTVISGANTDIREYANRRLDALPSGDLPTAVWDAFSQG</sequence>
<protein>
    <submittedName>
        <fullName evidence="1">Uncharacterized protein</fullName>
    </submittedName>
</protein>
<organism evidence="1 2">
    <name type="scientific">Leucobacter chromiiresistens</name>
    <dbReference type="NCBI Taxonomy" id="1079994"/>
    <lineage>
        <taxon>Bacteria</taxon>
        <taxon>Bacillati</taxon>
        <taxon>Actinomycetota</taxon>
        <taxon>Actinomycetes</taxon>
        <taxon>Micrococcales</taxon>
        <taxon>Microbacteriaceae</taxon>
        <taxon>Leucobacter</taxon>
    </lineage>
</organism>
<dbReference type="InterPro" id="IPR036689">
    <property type="entry name" value="ESAT-6-like_sf"/>
</dbReference>
<accession>A0A147EHG9</accession>
<evidence type="ECO:0000313" key="1">
    <source>
        <dbReference type="EMBL" id="KTR83714.1"/>
    </source>
</evidence>